<evidence type="ECO:0000256" key="2">
    <source>
        <dbReference type="ARBA" id="ARBA00023239"/>
    </source>
</evidence>
<dbReference type="PANTHER" id="PTHR11941:SF54">
    <property type="entry name" value="ENOYL-COA HYDRATASE, MITOCHONDRIAL"/>
    <property type="match status" value="1"/>
</dbReference>
<dbReference type="GO" id="GO:0016829">
    <property type="term" value="F:lyase activity"/>
    <property type="evidence" value="ECO:0007669"/>
    <property type="project" value="UniProtKB-KW"/>
</dbReference>
<gene>
    <name evidence="3" type="ORF">H8E19_01380</name>
</gene>
<evidence type="ECO:0000313" key="4">
    <source>
        <dbReference type="Proteomes" id="UP000650524"/>
    </source>
</evidence>
<protein>
    <submittedName>
        <fullName evidence="3">Crotonase</fullName>
    </submittedName>
</protein>
<dbReference type="Gene3D" id="3.90.226.10">
    <property type="entry name" value="2-enoyl-CoA Hydratase, Chain A, domain 1"/>
    <property type="match status" value="1"/>
</dbReference>
<evidence type="ECO:0000313" key="3">
    <source>
        <dbReference type="EMBL" id="MBC8176028.1"/>
    </source>
</evidence>
<name>A0A8J6MYD7_9DELT</name>
<feature type="non-terminal residue" evidence="3">
    <location>
        <position position="1"/>
    </location>
</feature>
<organism evidence="3 4">
    <name type="scientific">Candidatus Desulfacyla euxinica</name>
    <dbReference type="NCBI Taxonomy" id="2841693"/>
    <lineage>
        <taxon>Bacteria</taxon>
        <taxon>Deltaproteobacteria</taxon>
        <taxon>Candidatus Desulfacyla</taxon>
    </lineage>
</organism>
<dbReference type="InterPro" id="IPR029045">
    <property type="entry name" value="ClpP/crotonase-like_dom_sf"/>
</dbReference>
<keyword evidence="2" id="KW-0456">Lyase</keyword>
<dbReference type="GO" id="GO:0006635">
    <property type="term" value="P:fatty acid beta-oxidation"/>
    <property type="evidence" value="ECO:0007669"/>
    <property type="project" value="TreeGrafter"/>
</dbReference>
<dbReference type="Gene3D" id="1.10.12.10">
    <property type="entry name" value="Lyase 2-enoyl-coa Hydratase, Chain A, domain 2"/>
    <property type="match status" value="1"/>
</dbReference>
<dbReference type="InterPro" id="IPR001753">
    <property type="entry name" value="Enoyl-CoA_hydra/iso"/>
</dbReference>
<dbReference type="PANTHER" id="PTHR11941">
    <property type="entry name" value="ENOYL-COA HYDRATASE-RELATED"/>
    <property type="match status" value="1"/>
</dbReference>
<dbReference type="AlphaFoldDB" id="A0A8J6MYD7"/>
<sequence>AGLELALSCDILIASEDARFGLPNINVGIPAIVEAAILPAAIGIFGTKELCYTGEFWDVKRADKFNLLNSIVPREALEKETLKWAEKIASKSPKALETQKDIINKWMTTDLETAIDFSINTVGLNWATRDQKEGMGAFVEKRKAHFRGE</sequence>
<dbReference type="SUPFAM" id="SSF52096">
    <property type="entry name" value="ClpP/crotonase"/>
    <property type="match status" value="1"/>
</dbReference>
<dbReference type="CDD" id="cd06558">
    <property type="entry name" value="crotonase-like"/>
    <property type="match status" value="1"/>
</dbReference>
<evidence type="ECO:0000256" key="1">
    <source>
        <dbReference type="ARBA" id="ARBA00005254"/>
    </source>
</evidence>
<dbReference type="InterPro" id="IPR014748">
    <property type="entry name" value="Enoyl-CoA_hydra_C"/>
</dbReference>
<proteinExistence type="inferred from homology"/>
<accession>A0A8J6MYD7</accession>
<dbReference type="Pfam" id="PF00378">
    <property type="entry name" value="ECH_1"/>
    <property type="match status" value="1"/>
</dbReference>
<comment type="caution">
    <text evidence="3">The sequence shown here is derived from an EMBL/GenBank/DDBJ whole genome shotgun (WGS) entry which is preliminary data.</text>
</comment>
<comment type="similarity">
    <text evidence="1">Belongs to the enoyl-CoA hydratase/isomerase family.</text>
</comment>
<reference evidence="3 4" key="1">
    <citation type="submission" date="2020-08" db="EMBL/GenBank/DDBJ databases">
        <title>Bridging the membrane lipid divide: bacteria of the FCB group superphylum have the potential to synthesize archaeal ether lipids.</title>
        <authorList>
            <person name="Villanueva L."/>
            <person name="Von Meijenfeldt F.A.B."/>
            <person name="Westbye A.B."/>
            <person name="Yadav S."/>
            <person name="Hopmans E.C."/>
            <person name="Dutilh B.E."/>
            <person name="Sinninghe Damste J.S."/>
        </authorList>
    </citation>
    <scope>NUCLEOTIDE SEQUENCE [LARGE SCALE GENOMIC DNA]</scope>
    <source>
        <strain evidence="3">NIOZ-UU27</strain>
    </source>
</reference>
<dbReference type="Proteomes" id="UP000650524">
    <property type="component" value="Unassembled WGS sequence"/>
</dbReference>
<dbReference type="EMBL" id="JACNJD010000074">
    <property type="protein sequence ID" value="MBC8176028.1"/>
    <property type="molecule type" value="Genomic_DNA"/>
</dbReference>